<dbReference type="SMART" id="SM00700">
    <property type="entry name" value="JHBP"/>
    <property type="match status" value="1"/>
</dbReference>
<dbReference type="Pfam" id="PF06585">
    <property type="entry name" value="JHBP"/>
    <property type="match status" value="1"/>
</dbReference>
<evidence type="ECO:0000256" key="4">
    <source>
        <dbReference type="SAM" id="SignalP"/>
    </source>
</evidence>
<reference evidence="5" key="1">
    <citation type="submission" date="2022-01" db="EMBL/GenBank/DDBJ databases">
        <authorList>
            <person name="King R."/>
        </authorList>
    </citation>
    <scope>NUCLEOTIDE SEQUENCE</scope>
</reference>
<dbReference type="InterPro" id="IPR010562">
    <property type="entry name" value="Haemolymph_juvenile_hormone-bd"/>
</dbReference>
<dbReference type="EMBL" id="OU900094">
    <property type="protein sequence ID" value="CAG9853592.1"/>
    <property type="molecule type" value="Genomic_DNA"/>
</dbReference>
<sequence>MGFYARVGLILAAAVFCVTNSGKLPNSIGRCSVKDPEFNECLKKNVEDAIHQFKKETPELGLNTLDPLDIPELIIGEGHGPVNVVQHFKNVKLYGLTDSIVLSASADFKNRILHATSITPELRLQGEYSMRGRVMLLPVFGDGPCNVTLYNTKINHTIYAEPFQKKGKTFWHFSNYTVTLRPDRMTYKFDNLFNGEERLANNILNVLNENWNEVFTDVRDGYEKSFGLIFHGLANRVFSKVAVADIFMDVEDLV</sequence>
<feature type="signal peptide" evidence="4">
    <location>
        <begin position="1"/>
        <end position="21"/>
    </location>
</feature>
<dbReference type="GO" id="GO:0007623">
    <property type="term" value="P:circadian rhythm"/>
    <property type="evidence" value="ECO:0007669"/>
    <property type="project" value="UniProtKB-ARBA"/>
</dbReference>
<dbReference type="Proteomes" id="UP001153712">
    <property type="component" value="Chromosome 1"/>
</dbReference>
<dbReference type="OrthoDB" id="8190514at2759"/>
<comment type="similarity">
    <text evidence="3">Belongs to the TO family.</text>
</comment>
<evidence type="ECO:0000313" key="6">
    <source>
        <dbReference type="Proteomes" id="UP001153712"/>
    </source>
</evidence>
<keyword evidence="1 4" id="KW-0732">Signal</keyword>
<proteinExistence type="inferred from homology"/>
<dbReference type="FunFam" id="3.15.10.30:FF:000001">
    <property type="entry name" value="Takeout-like protein 1"/>
    <property type="match status" value="1"/>
</dbReference>
<dbReference type="InterPro" id="IPR038606">
    <property type="entry name" value="To_sf"/>
</dbReference>
<evidence type="ECO:0000256" key="2">
    <source>
        <dbReference type="ARBA" id="ARBA00023108"/>
    </source>
</evidence>
<accession>A0A9N9XH07</accession>
<dbReference type="GO" id="GO:0005615">
    <property type="term" value="C:extracellular space"/>
    <property type="evidence" value="ECO:0007669"/>
    <property type="project" value="TreeGrafter"/>
</dbReference>
<keyword evidence="6" id="KW-1185">Reference proteome</keyword>
<protein>
    <submittedName>
        <fullName evidence="5">Uncharacterized protein</fullName>
    </submittedName>
</protein>
<organism evidence="5 6">
    <name type="scientific">Phyllotreta striolata</name>
    <name type="common">Striped flea beetle</name>
    <name type="synonym">Crioceris striolata</name>
    <dbReference type="NCBI Taxonomy" id="444603"/>
    <lineage>
        <taxon>Eukaryota</taxon>
        <taxon>Metazoa</taxon>
        <taxon>Ecdysozoa</taxon>
        <taxon>Arthropoda</taxon>
        <taxon>Hexapoda</taxon>
        <taxon>Insecta</taxon>
        <taxon>Pterygota</taxon>
        <taxon>Neoptera</taxon>
        <taxon>Endopterygota</taxon>
        <taxon>Coleoptera</taxon>
        <taxon>Polyphaga</taxon>
        <taxon>Cucujiformia</taxon>
        <taxon>Chrysomeloidea</taxon>
        <taxon>Chrysomelidae</taxon>
        <taxon>Galerucinae</taxon>
        <taxon>Alticini</taxon>
        <taxon>Phyllotreta</taxon>
    </lineage>
</organism>
<evidence type="ECO:0000256" key="3">
    <source>
        <dbReference type="ARBA" id="ARBA00060902"/>
    </source>
</evidence>
<dbReference type="Gene3D" id="3.15.10.30">
    <property type="entry name" value="Haemolymph juvenile hormone binding protein"/>
    <property type="match status" value="1"/>
</dbReference>
<dbReference type="AlphaFoldDB" id="A0A9N9XH07"/>
<evidence type="ECO:0000313" key="5">
    <source>
        <dbReference type="EMBL" id="CAG9853592.1"/>
    </source>
</evidence>
<dbReference type="PANTHER" id="PTHR11008">
    <property type="entry name" value="PROTEIN TAKEOUT-LIKE PROTEIN"/>
    <property type="match status" value="1"/>
</dbReference>
<name>A0A9N9XH07_PHYSR</name>
<keyword evidence="2" id="KW-0090">Biological rhythms</keyword>
<evidence type="ECO:0000256" key="1">
    <source>
        <dbReference type="ARBA" id="ARBA00022729"/>
    </source>
</evidence>
<dbReference type="PANTHER" id="PTHR11008:SF32">
    <property type="entry name" value="CIRCADIAN CLOCK-CONTROLLED PROTEIN DAYWAKE-RELATED"/>
    <property type="match status" value="1"/>
</dbReference>
<feature type="chain" id="PRO_5040253849" evidence="4">
    <location>
        <begin position="22"/>
        <end position="254"/>
    </location>
</feature>
<gene>
    <name evidence="5" type="ORF">PHYEVI_LOCUS65</name>
</gene>